<feature type="transmembrane region" description="Helical" evidence="12">
    <location>
        <begin position="369"/>
        <end position="389"/>
    </location>
</feature>
<dbReference type="WBParaSite" id="PSAMB.scaffold11962size3034.g34526.t1">
    <property type="protein sequence ID" value="PSAMB.scaffold11962size3034.g34526.t1"/>
    <property type="gene ID" value="PSAMB.scaffold11962size3034.g34526"/>
</dbReference>
<feature type="transmembrane region" description="Helical" evidence="12">
    <location>
        <begin position="498"/>
        <end position="522"/>
    </location>
</feature>
<feature type="transmembrane region" description="Helical" evidence="12">
    <location>
        <begin position="264"/>
        <end position="290"/>
    </location>
</feature>
<keyword evidence="8" id="KW-0406">Ion transport</keyword>
<feature type="transmembrane region" description="Helical" evidence="12">
    <location>
        <begin position="222"/>
        <end position="243"/>
    </location>
</feature>
<proteinExistence type="inferred from homology"/>
<keyword evidence="6 12" id="KW-1133">Transmembrane helix</keyword>
<evidence type="ECO:0000256" key="10">
    <source>
        <dbReference type="ARBA" id="ARBA00023201"/>
    </source>
</evidence>
<feature type="transmembrane region" description="Helical" evidence="12">
    <location>
        <begin position="178"/>
        <end position="202"/>
    </location>
</feature>
<evidence type="ECO:0000256" key="3">
    <source>
        <dbReference type="ARBA" id="ARBA00022448"/>
    </source>
</evidence>
<evidence type="ECO:0000256" key="9">
    <source>
        <dbReference type="ARBA" id="ARBA00023136"/>
    </source>
</evidence>
<feature type="transmembrane region" description="Helical" evidence="12">
    <location>
        <begin position="144"/>
        <end position="166"/>
    </location>
</feature>
<evidence type="ECO:0000313" key="14">
    <source>
        <dbReference type="WBParaSite" id="PSAMB.scaffold11962size3034.g34526.t1"/>
    </source>
</evidence>
<keyword evidence="3" id="KW-0813">Transport</keyword>
<dbReference type="InterPro" id="IPR001734">
    <property type="entry name" value="Na/solute_symporter"/>
</dbReference>
<evidence type="ECO:0000256" key="7">
    <source>
        <dbReference type="ARBA" id="ARBA00023053"/>
    </source>
</evidence>
<dbReference type="GO" id="GO:0015293">
    <property type="term" value="F:symporter activity"/>
    <property type="evidence" value="ECO:0007669"/>
    <property type="project" value="TreeGrafter"/>
</dbReference>
<name>A0A914UR63_9BILA</name>
<reference evidence="14" key="1">
    <citation type="submission" date="2022-11" db="UniProtKB">
        <authorList>
            <consortium name="WormBaseParasite"/>
        </authorList>
    </citation>
    <scope>IDENTIFICATION</scope>
</reference>
<keyword evidence="5 12" id="KW-0812">Transmembrane</keyword>
<keyword evidence="13" id="KW-1185">Reference proteome</keyword>
<feature type="transmembrane region" description="Helical" evidence="12">
    <location>
        <begin position="111"/>
        <end position="132"/>
    </location>
</feature>
<evidence type="ECO:0000256" key="5">
    <source>
        <dbReference type="ARBA" id="ARBA00022692"/>
    </source>
</evidence>
<feature type="transmembrane region" description="Helical" evidence="12">
    <location>
        <begin position="395"/>
        <end position="416"/>
    </location>
</feature>
<comment type="similarity">
    <text evidence="2 11">Belongs to the sodium:solute symporter (SSF) (TC 2.A.21) family.</text>
</comment>
<comment type="subcellular location">
    <subcellularLocation>
        <location evidence="1">Cell membrane</location>
        <topology evidence="1">Multi-pass membrane protein</topology>
    </subcellularLocation>
</comment>
<dbReference type="NCBIfam" id="TIGR00813">
    <property type="entry name" value="sss"/>
    <property type="match status" value="1"/>
</dbReference>
<feature type="transmembrane region" description="Helical" evidence="12">
    <location>
        <begin position="428"/>
        <end position="449"/>
    </location>
</feature>
<dbReference type="PANTHER" id="PTHR42985:SF40">
    <property type="entry name" value="LD47995P-RELATED"/>
    <property type="match status" value="1"/>
</dbReference>
<dbReference type="Proteomes" id="UP000887566">
    <property type="component" value="Unplaced"/>
</dbReference>
<evidence type="ECO:0000256" key="1">
    <source>
        <dbReference type="ARBA" id="ARBA00004651"/>
    </source>
</evidence>
<evidence type="ECO:0000256" key="11">
    <source>
        <dbReference type="RuleBase" id="RU362091"/>
    </source>
</evidence>
<evidence type="ECO:0000256" key="12">
    <source>
        <dbReference type="SAM" id="Phobius"/>
    </source>
</evidence>
<dbReference type="GO" id="GO:0005886">
    <property type="term" value="C:plasma membrane"/>
    <property type="evidence" value="ECO:0007669"/>
    <property type="project" value="UniProtKB-SubCell"/>
</dbReference>
<sequence length="551" mass="59211">AFVLVLLISMGVGVWHAVVGRTDSNRDFILGSKDMPMLPSVLSMIGSFVSGIALLSYPAEVYLYGTAFCWHTLGAVLALLLVGLFLVPAIYKVQSVSVYRYFIDRFDSKALTLYASIQFTGAGFFYASISLYAPAVSLAAVTDIPLWTLIIAVGLLCTVYTSIGGIKTVVWTDAFQMAVMFLGCVAVWIRGGAATGGLAAAWKTAENGRRLDGFGNFDPDPFQRMTALTAIIGGLFYWATAFGGSQVALQRYCCMSTVRRAQALAWYVIPFFVVVQVLVFGLGVIMYAYYVDCDPLQERVVRNSDQLVVYFVTELFHDIPGMPGVFVASVLSGSLSTLSSMINSLSAVTWSEFVQPFFSRPPKERTVTLITKLIVVCYGIAVTAMAFNAESLGGILNALVSGLGAINGPKLGLFLLGVAVPSANGPGAVSGVILGTVASMWMFIGARIYPVPVAKLPLSVQNCAASNGSLTTVLSSVEATTSRIVPANHSFNLYTMSFFYLAALGCIVTFVVGVIVSLLINAKRARSWRVRQSISKSSNEPYSQKQYETSL</sequence>
<dbReference type="PROSITE" id="PS50283">
    <property type="entry name" value="NA_SOLUT_SYMP_3"/>
    <property type="match status" value="1"/>
</dbReference>
<keyword evidence="4" id="KW-1003">Cell membrane</keyword>
<protein>
    <submittedName>
        <fullName evidence="14">Sodium-coupled monocarboxylate transporter 1</fullName>
    </submittedName>
</protein>
<dbReference type="InterPro" id="IPR051163">
    <property type="entry name" value="Sodium:Solute_Symporter_SSF"/>
</dbReference>
<feature type="transmembrane region" description="Helical" evidence="12">
    <location>
        <begin position="61"/>
        <end position="91"/>
    </location>
</feature>
<dbReference type="GO" id="GO:0006814">
    <property type="term" value="P:sodium ion transport"/>
    <property type="evidence" value="ECO:0007669"/>
    <property type="project" value="UniProtKB-KW"/>
</dbReference>
<accession>A0A914UR63</accession>
<evidence type="ECO:0000256" key="8">
    <source>
        <dbReference type="ARBA" id="ARBA00023065"/>
    </source>
</evidence>
<keyword evidence="7" id="KW-0915">Sodium</keyword>
<evidence type="ECO:0000256" key="4">
    <source>
        <dbReference type="ARBA" id="ARBA00022475"/>
    </source>
</evidence>
<dbReference type="PANTHER" id="PTHR42985">
    <property type="entry name" value="SODIUM-COUPLED MONOCARBOXYLATE TRANSPORTER"/>
    <property type="match status" value="1"/>
</dbReference>
<organism evidence="13 14">
    <name type="scientific">Plectus sambesii</name>
    <dbReference type="NCBI Taxonomy" id="2011161"/>
    <lineage>
        <taxon>Eukaryota</taxon>
        <taxon>Metazoa</taxon>
        <taxon>Ecdysozoa</taxon>
        <taxon>Nematoda</taxon>
        <taxon>Chromadorea</taxon>
        <taxon>Plectida</taxon>
        <taxon>Plectina</taxon>
        <taxon>Plectoidea</taxon>
        <taxon>Plectidae</taxon>
        <taxon>Plectus</taxon>
    </lineage>
</organism>
<dbReference type="Pfam" id="PF00474">
    <property type="entry name" value="SSF"/>
    <property type="match status" value="1"/>
</dbReference>
<dbReference type="AlphaFoldDB" id="A0A914UR63"/>
<keyword evidence="10" id="KW-0739">Sodium transport</keyword>
<feature type="transmembrane region" description="Helical" evidence="12">
    <location>
        <begin position="325"/>
        <end position="348"/>
    </location>
</feature>
<evidence type="ECO:0000256" key="6">
    <source>
        <dbReference type="ARBA" id="ARBA00022989"/>
    </source>
</evidence>
<dbReference type="Gene3D" id="1.20.1730.10">
    <property type="entry name" value="Sodium/glucose cotransporter"/>
    <property type="match status" value="1"/>
</dbReference>
<evidence type="ECO:0000313" key="13">
    <source>
        <dbReference type="Proteomes" id="UP000887566"/>
    </source>
</evidence>
<dbReference type="InterPro" id="IPR038377">
    <property type="entry name" value="Na/Glc_symporter_sf"/>
</dbReference>
<evidence type="ECO:0000256" key="2">
    <source>
        <dbReference type="ARBA" id="ARBA00006434"/>
    </source>
</evidence>
<keyword evidence="9 12" id="KW-0472">Membrane</keyword>